<reference evidence="1" key="1">
    <citation type="submission" date="2014-11" db="EMBL/GenBank/DDBJ databases">
        <authorList>
            <person name="Amaro Gonzalez C."/>
        </authorList>
    </citation>
    <scope>NUCLEOTIDE SEQUENCE</scope>
</reference>
<name>A0A0E9RMU1_ANGAN</name>
<sequence length="68" mass="7742">MLSCAHYAKATIASRSRFPSIYPMKVDKIFRCIVSSYTLEVWPSRKPCGSQEPCVQNFWVTKGPEEAN</sequence>
<dbReference type="AlphaFoldDB" id="A0A0E9RMU1"/>
<organism evidence="1">
    <name type="scientific">Anguilla anguilla</name>
    <name type="common">European freshwater eel</name>
    <name type="synonym">Muraena anguilla</name>
    <dbReference type="NCBI Taxonomy" id="7936"/>
    <lineage>
        <taxon>Eukaryota</taxon>
        <taxon>Metazoa</taxon>
        <taxon>Chordata</taxon>
        <taxon>Craniata</taxon>
        <taxon>Vertebrata</taxon>
        <taxon>Euteleostomi</taxon>
        <taxon>Actinopterygii</taxon>
        <taxon>Neopterygii</taxon>
        <taxon>Teleostei</taxon>
        <taxon>Anguilliformes</taxon>
        <taxon>Anguillidae</taxon>
        <taxon>Anguilla</taxon>
    </lineage>
</organism>
<dbReference type="EMBL" id="GBXM01078847">
    <property type="protein sequence ID" value="JAH29730.1"/>
    <property type="molecule type" value="Transcribed_RNA"/>
</dbReference>
<proteinExistence type="predicted"/>
<reference evidence="1" key="2">
    <citation type="journal article" date="2015" name="Fish Shellfish Immunol.">
        <title>Early steps in the European eel (Anguilla anguilla)-Vibrio vulnificus interaction in the gills: Role of the RtxA13 toxin.</title>
        <authorList>
            <person name="Callol A."/>
            <person name="Pajuelo D."/>
            <person name="Ebbesson L."/>
            <person name="Teles M."/>
            <person name="MacKenzie S."/>
            <person name="Amaro C."/>
        </authorList>
    </citation>
    <scope>NUCLEOTIDE SEQUENCE</scope>
</reference>
<protein>
    <submittedName>
        <fullName evidence="1">Uncharacterized protein</fullName>
    </submittedName>
</protein>
<accession>A0A0E9RMU1</accession>
<evidence type="ECO:0000313" key="1">
    <source>
        <dbReference type="EMBL" id="JAH29730.1"/>
    </source>
</evidence>